<comment type="similarity">
    <text evidence="4">Belongs to the EXO84 family.</text>
</comment>
<dbReference type="SUPFAM" id="SSF50729">
    <property type="entry name" value="PH domain-like"/>
    <property type="match status" value="2"/>
</dbReference>
<evidence type="ECO:0000256" key="5">
    <source>
        <dbReference type="ARBA" id="ARBA00017509"/>
    </source>
</evidence>
<evidence type="ECO:0000256" key="9">
    <source>
        <dbReference type="SAM" id="MobiDB-lite"/>
    </source>
</evidence>
<dbReference type="SUPFAM" id="SSF74788">
    <property type="entry name" value="Cullin repeat-like"/>
    <property type="match status" value="2"/>
</dbReference>
<dbReference type="Gene3D" id="1.20.58.1220">
    <property type="entry name" value="Exo84p, C-terminal helical domain"/>
    <property type="match status" value="2"/>
</dbReference>
<dbReference type="InterPro" id="IPR011993">
    <property type="entry name" value="PH-like_dom_sf"/>
</dbReference>
<dbReference type="EMBL" id="WJQU01000004">
    <property type="protein sequence ID" value="KAJ6634747.1"/>
    <property type="molecule type" value="Genomic_DNA"/>
</dbReference>
<feature type="region of interest" description="Disordered" evidence="9">
    <location>
        <begin position="642"/>
        <end position="667"/>
    </location>
</feature>
<evidence type="ECO:0000256" key="3">
    <source>
        <dbReference type="ARBA" id="ARBA00004624"/>
    </source>
</evidence>
<keyword evidence="8" id="KW-0653">Protein transport</keyword>
<dbReference type="GO" id="GO:0030426">
    <property type="term" value="C:growth cone"/>
    <property type="evidence" value="ECO:0007669"/>
    <property type="project" value="UniProtKB-SubCell"/>
</dbReference>
<comment type="caution">
    <text evidence="11">The sequence shown here is derived from an EMBL/GenBank/DDBJ whole genome shotgun (WGS) entry which is preliminary data.</text>
</comment>
<dbReference type="GO" id="GO:0006887">
    <property type="term" value="P:exocytosis"/>
    <property type="evidence" value="ECO:0007669"/>
    <property type="project" value="UniProtKB-KW"/>
</dbReference>
<dbReference type="OrthoDB" id="642193at2759"/>
<name>A0A9Q0MR42_9DIPT</name>
<evidence type="ECO:0000256" key="7">
    <source>
        <dbReference type="ARBA" id="ARBA00022483"/>
    </source>
</evidence>
<dbReference type="Pfam" id="PF08700">
    <property type="entry name" value="VPS51_Exo84_N"/>
    <property type="match status" value="2"/>
</dbReference>
<dbReference type="InterPro" id="IPR042560">
    <property type="entry name" value="Exo84_C_2"/>
</dbReference>
<evidence type="ECO:0000259" key="10">
    <source>
        <dbReference type="SMART" id="SM00233"/>
    </source>
</evidence>
<comment type="function">
    <text evidence="1">Component of the exocyst complex involved in the docking of exocytic vesicles with fusion sites on the plasma membrane.</text>
</comment>
<keyword evidence="6" id="KW-0813">Transport</keyword>
<dbReference type="GO" id="GO:0048471">
    <property type="term" value="C:perinuclear region of cytoplasm"/>
    <property type="evidence" value="ECO:0007669"/>
    <property type="project" value="UniProtKB-SubCell"/>
</dbReference>
<evidence type="ECO:0000313" key="12">
    <source>
        <dbReference type="Proteomes" id="UP001151699"/>
    </source>
</evidence>
<keyword evidence="7" id="KW-0268">Exocytosis</keyword>
<reference evidence="11" key="1">
    <citation type="submission" date="2022-07" db="EMBL/GenBank/DDBJ databases">
        <authorList>
            <person name="Trinca V."/>
            <person name="Uliana J.V.C."/>
            <person name="Torres T.T."/>
            <person name="Ward R.J."/>
            <person name="Monesi N."/>
        </authorList>
    </citation>
    <scope>NUCLEOTIDE SEQUENCE</scope>
    <source>
        <strain evidence="11">HSMRA1968</strain>
        <tissue evidence="11">Whole embryos</tissue>
    </source>
</reference>
<gene>
    <name evidence="11" type="primary">EXOC8</name>
    <name evidence="11" type="ORF">Bhyg_13326</name>
</gene>
<dbReference type="Gene3D" id="2.30.29.30">
    <property type="entry name" value="Pleckstrin-homology domain (PH domain)/Phosphotyrosine-binding domain (PTB)"/>
    <property type="match status" value="2"/>
</dbReference>
<evidence type="ECO:0000256" key="6">
    <source>
        <dbReference type="ARBA" id="ARBA00022448"/>
    </source>
</evidence>
<sequence length="1325" mass="151083">MSVDRKMTDPNLNAFDTKNFKCDDYVKDLVQECVGGSELQQRKLKIQNFSDQTSTQLKKHVYANYMQFIETAKEISHLESEMYQLSHLLIEQRNILATLKEESLNDQKNIMGNEDEAVNEQEQNKKAIETLKNSMQNYTDSLEDKTLLHEGGLIELDPDSYRPFCRVYLFLLNDLLIIAKYHSSKIAVINIRDLDGVKNAINVITPDGAKIFQCISPSTKTEWIEKFEMCIKFQQIKPKKGPAPRPPIQLQQQKSMIDTKSIASDLTMSPDTQSMKINWGPDWLLMAPEEILVLIAQRHFEDSLAMISKCEEYFTRDSTFHNSGEIIDKIKQLKLNLSNVLLLELSNCQSRSLHAALRSSRRPLKLLAEMGKAREACGTLLKVCSAAIRTSQRQARRNNLAISELFFCDLAQVSSEFLNAFKSKGACISTLVVWCNIELQYFASQLIKHYLTKGTQLEAVAKCVEGVRKPCAQLTEIGLDLSYHMEGLLRNSVEQLIEESRIRLVETMQCRSEDMWQPYNLQTKSHLKTLLRELDAVGIDLQSQVTGDTWINLTQTTVNFCRHFLSVTESCGYLAKNETLKMNVEVLLRDMFLAQYECKPSGAVTVDPNFVTRNKSYLGSVLLPIAIKKFEATCNGRSEMLSELEKQLRGPPKPKPRNVYKTDDRKMTDPNLNAFDTKNFKCDDYVKDLVQECVGGSELQQRKLKIQNFSDQTSTQLKKHVYANYMQFIETAKEISHLESEMYQLSHLLIEQRNILATLKEESLNDQKNIMGNEDEAVNEQEQNKKAIETLKNSMQNYTDSLEDKTLLHEGGLIELDPDSYRPFCRVYLFLLNDLLIIAKYHSSKIAVINIRDLDGVKNAINVITPDGAKIFQCISPSTKTEWIEKFEMCIKFQQIKPKKGPAPRPPIQLQQQKSMIDTKSIASDLTMSPDTQSMKINWGPDWLLMAPEEILVLIAQRHFEDSLAMISKCEEYFTRDSTFHNSGEIIDKIKQLKLNLSNVLLLELSNCQSRSLHAALRSSRRPLKLLAEMGKAREACGTLLKVCSAAIRTSQRQARRNNLAISELFFCDLAQVSSEFLNAFKSKGACISTLVVWCNIELQYFASQLIKHYLTKGTQLEAVAKCVEGVRKPCAQLTEIGLDLSYHMEGLLRNSVEQLIEESRIRLVETMQCRSEDMWQPYNLQTKSHLKTLLRELDAVGIDLQSQVTGDTWINLTQTTVNFCRHFLSVTESCGYLAKNETLKMNVEVLLRDMFLAQYECKPSGAVTVDPNFVTRNKSYLGSVLLPIAIKKFEATCNGRSEMLSELEKQLRGPPKPKPRNVYKTDVI</sequence>
<keyword evidence="12" id="KW-1185">Reference proteome</keyword>
<dbReference type="CDD" id="cd01226">
    <property type="entry name" value="PH_RalBD_exo84"/>
    <property type="match status" value="2"/>
</dbReference>
<accession>A0A9Q0MR42</accession>
<dbReference type="Pfam" id="PF16528">
    <property type="entry name" value="Exo84_C"/>
    <property type="match status" value="2"/>
</dbReference>
<dbReference type="FunFam" id="1.20.58.1220:FF:000003">
    <property type="entry name" value="Exocyst 84, isoform B"/>
    <property type="match status" value="2"/>
</dbReference>
<dbReference type="InterPro" id="IPR032403">
    <property type="entry name" value="Exo84_C"/>
</dbReference>
<dbReference type="GO" id="GO:0015031">
    <property type="term" value="P:protein transport"/>
    <property type="evidence" value="ECO:0007669"/>
    <property type="project" value="UniProtKB-KW"/>
</dbReference>
<dbReference type="GO" id="GO:0006893">
    <property type="term" value="P:Golgi to plasma membrane transport"/>
    <property type="evidence" value="ECO:0007669"/>
    <property type="project" value="TreeGrafter"/>
</dbReference>
<dbReference type="Proteomes" id="UP001151699">
    <property type="component" value="Chromosome C"/>
</dbReference>
<organism evidence="11 12">
    <name type="scientific">Pseudolycoriella hygida</name>
    <dbReference type="NCBI Taxonomy" id="35572"/>
    <lineage>
        <taxon>Eukaryota</taxon>
        <taxon>Metazoa</taxon>
        <taxon>Ecdysozoa</taxon>
        <taxon>Arthropoda</taxon>
        <taxon>Hexapoda</taxon>
        <taxon>Insecta</taxon>
        <taxon>Pterygota</taxon>
        <taxon>Neoptera</taxon>
        <taxon>Endopterygota</taxon>
        <taxon>Diptera</taxon>
        <taxon>Nematocera</taxon>
        <taxon>Sciaroidea</taxon>
        <taxon>Sciaridae</taxon>
        <taxon>Pseudolycoriella</taxon>
    </lineage>
</organism>
<protein>
    <recommendedName>
        <fullName evidence="5">Exocyst complex component 8</fullName>
    </recommendedName>
</protein>
<dbReference type="SMART" id="SM00233">
    <property type="entry name" value="PH"/>
    <property type="match status" value="2"/>
</dbReference>
<feature type="domain" description="PH" evidence="10">
    <location>
        <begin position="807"/>
        <end position="894"/>
    </location>
</feature>
<dbReference type="InterPro" id="IPR001849">
    <property type="entry name" value="PH_domain"/>
</dbReference>
<evidence type="ECO:0000256" key="8">
    <source>
        <dbReference type="ARBA" id="ARBA00022927"/>
    </source>
</evidence>
<comment type="subcellular location">
    <subcellularLocation>
        <location evidence="3">Cell projection</location>
        <location evidence="3">Growth cone</location>
    </subcellularLocation>
    <subcellularLocation>
        <location evidence="2">Cytoplasm</location>
        <location evidence="2">Perinuclear region</location>
    </subcellularLocation>
</comment>
<feature type="domain" description="PH" evidence="10">
    <location>
        <begin position="147"/>
        <end position="234"/>
    </location>
</feature>
<dbReference type="InterPro" id="IPR016159">
    <property type="entry name" value="Cullin_repeat-like_dom_sf"/>
</dbReference>
<dbReference type="PANTHER" id="PTHR21426:SF12">
    <property type="entry name" value="EXOCYST COMPLEX COMPONENT 8"/>
    <property type="match status" value="1"/>
</dbReference>
<feature type="region of interest" description="Disordered" evidence="9">
    <location>
        <begin position="1303"/>
        <end position="1325"/>
    </location>
</feature>
<evidence type="ECO:0000313" key="11">
    <source>
        <dbReference type="EMBL" id="KAJ6634747.1"/>
    </source>
</evidence>
<proteinExistence type="inferred from homology"/>
<evidence type="ECO:0000256" key="4">
    <source>
        <dbReference type="ARBA" id="ARBA00007210"/>
    </source>
</evidence>
<dbReference type="InterPro" id="IPR033961">
    <property type="entry name" value="Exo84"/>
</dbReference>
<dbReference type="GO" id="GO:0000145">
    <property type="term" value="C:exocyst"/>
    <property type="evidence" value="ECO:0007669"/>
    <property type="project" value="InterPro"/>
</dbReference>
<dbReference type="PANTHER" id="PTHR21426">
    <property type="entry name" value="EXOCYST COMPLEX COMPONENT 8"/>
    <property type="match status" value="1"/>
</dbReference>
<evidence type="ECO:0000256" key="2">
    <source>
        <dbReference type="ARBA" id="ARBA00004556"/>
    </source>
</evidence>
<evidence type="ECO:0000256" key="1">
    <source>
        <dbReference type="ARBA" id="ARBA00002660"/>
    </source>
</evidence>